<keyword evidence="3" id="KW-1185">Reference proteome</keyword>
<feature type="transmembrane region" description="Helical" evidence="1">
    <location>
        <begin position="41"/>
        <end position="59"/>
    </location>
</feature>
<proteinExistence type="predicted"/>
<dbReference type="EMBL" id="MK064563">
    <property type="protein sequence ID" value="AZI75781.1"/>
    <property type="molecule type" value="Genomic_DNA"/>
</dbReference>
<keyword evidence="1" id="KW-0812">Transmembrane</keyword>
<evidence type="ECO:0000313" key="3">
    <source>
        <dbReference type="Proteomes" id="UP000277749"/>
    </source>
</evidence>
<dbReference type="Proteomes" id="UP000277749">
    <property type="component" value="Segment"/>
</dbReference>
<keyword evidence="1" id="KW-0472">Membrane</keyword>
<evidence type="ECO:0000256" key="1">
    <source>
        <dbReference type="SAM" id="Phobius"/>
    </source>
</evidence>
<keyword evidence="1" id="KW-1133">Transmembrane helix</keyword>
<protein>
    <submittedName>
        <fullName evidence="2">Uncharacterized protein</fullName>
    </submittedName>
</protein>
<evidence type="ECO:0000313" key="2">
    <source>
        <dbReference type="EMBL" id="AZI75781.1"/>
    </source>
</evidence>
<name>A0A3Q8Q3R2_9VIRU</name>
<organism evidence="2 3">
    <name type="scientific">Sulfolobales Beppu filamentous virus 2</name>
    <dbReference type="NCBI Taxonomy" id="2493123"/>
    <lineage>
        <taxon>Viruses</taxon>
        <taxon>Adnaviria</taxon>
        <taxon>Zilligvirae</taxon>
        <taxon>Taleaviricota</taxon>
        <taxon>Tokiviricetes</taxon>
        <taxon>Ligamenvirales</taxon>
        <taxon>Lipothrixviridae</taxon>
        <taxon>Alphalipothrixvirus</taxon>
        <taxon>Alphalipothrixvirus umijigokuense</taxon>
    </lineage>
</organism>
<sequence>MADDSGAIDLTIIIGLVAIAISIIFAFVVNPNLSSNSNLTQIVYIIVTGIVSILSYITGKNVKNS</sequence>
<feature type="transmembrane region" description="Helical" evidence="1">
    <location>
        <begin position="7"/>
        <end position="29"/>
    </location>
</feature>
<gene>
    <name evidence="2" type="ORF">SBFV2_gp14</name>
</gene>
<reference evidence="2 3" key="1">
    <citation type="journal article" date="2018" name="Environ. Microbiol.">
        <title>New archaeal viruses discovered by metagenomic analysis of viral communities in enrichment cultures.</title>
        <authorList>
            <person name="Liu Y."/>
            <person name="Brandt D."/>
            <person name="Ishino S."/>
            <person name="Ishino Y."/>
            <person name="Koonin E.V."/>
            <person name="Kalinowski J."/>
            <person name="Krupovic M."/>
            <person name="Prangishvili D."/>
        </authorList>
    </citation>
    <scope>NUCLEOTIDE SEQUENCE [LARGE SCALE GENOMIC DNA]</scope>
</reference>
<accession>A0A3Q8Q3R2</accession>